<gene>
    <name evidence="2" type="ORF">PBIL07802_LOCUS32899</name>
</gene>
<accession>A0A7S3LXN7</accession>
<sequence length="250" mass="28122">MYEKEKADFLRKGYAIVPNFLDVGEDMEQLRGECSHVVAGAPHHSVDSCIYEPRRAIEEVPLCERPTCVQRLVGRLAQVAAVLLEGRVEDVLLLHEQYIAKPPHSPKSAFSWHFDSENVADTVYTPYASFWVCLDDVKHENGTLQFLPFSEGHRMSREQATALLSSIMVKQEYEGFDEYLSEHEAETISAGTGSLVILSDTVLHRSFPNKSARFRRAFMPQLGFSPIKEGGKRIPVLDPCGKPSSKKQKV</sequence>
<evidence type="ECO:0000256" key="1">
    <source>
        <dbReference type="ARBA" id="ARBA00001962"/>
    </source>
</evidence>
<dbReference type="AlphaFoldDB" id="A0A7S3LXN7"/>
<proteinExistence type="predicted"/>
<dbReference type="PANTHER" id="PTHR20883">
    <property type="entry name" value="PHYTANOYL-COA DIOXYGENASE DOMAIN CONTAINING 1"/>
    <property type="match status" value="1"/>
</dbReference>
<dbReference type="PANTHER" id="PTHR20883:SF46">
    <property type="entry name" value="PHYTANOYL-COA HYDROXYLASE"/>
    <property type="match status" value="1"/>
</dbReference>
<comment type="cofactor">
    <cofactor evidence="1">
        <name>Fe cation</name>
        <dbReference type="ChEBI" id="CHEBI:24875"/>
    </cofactor>
</comment>
<organism evidence="2">
    <name type="scientific">Palpitomonas bilix</name>
    <dbReference type="NCBI Taxonomy" id="652834"/>
    <lineage>
        <taxon>Eukaryota</taxon>
        <taxon>Eukaryota incertae sedis</taxon>
    </lineage>
</organism>
<evidence type="ECO:0000313" key="2">
    <source>
        <dbReference type="EMBL" id="CAE0270544.1"/>
    </source>
</evidence>
<evidence type="ECO:0008006" key="3">
    <source>
        <dbReference type="Google" id="ProtNLM"/>
    </source>
</evidence>
<dbReference type="Pfam" id="PF05721">
    <property type="entry name" value="PhyH"/>
    <property type="match status" value="1"/>
</dbReference>
<protein>
    <recommendedName>
        <fullName evidence="3">Phytanoyl-CoA dioxygenase</fullName>
    </recommendedName>
</protein>
<dbReference type="SUPFAM" id="SSF51197">
    <property type="entry name" value="Clavaminate synthase-like"/>
    <property type="match status" value="1"/>
</dbReference>
<name>A0A7S3LXN7_9EUKA</name>
<dbReference type="Gene3D" id="2.60.120.620">
    <property type="entry name" value="q2cbj1_9rhob like domain"/>
    <property type="match status" value="1"/>
</dbReference>
<dbReference type="EMBL" id="HBIB01049821">
    <property type="protein sequence ID" value="CAE0270544.1"/>
    <property type="molecule type" value="Transcribed_RNA"/>
</dbReference>
<dbReference type="InterPro" id="IPR008775">
    <property type="entry name" value="Phytyl_CoA_dOase-like"/>
</dbReference>
<reference evidence="2" key="1">
    <citation type="submission" date="2021-01" db="EMBL/GenBank/DDBJ databases">
        <authorList>
            <person name="Corre E."/>
            <person name="Pelletier E."/>
            <person name="Niang G."/>
            <person name="Scheremetjew M."/>
            <person name="Finn R."/>
            <person name="Kale V."/>
            <person name="Holt S."/>
            <person name="Cochrane G."/>
            <person name="Meng A."/>
            <person name="Brown T."/>
            <person name="Cohen L."/>
        </authorList>
    </citation>
    <scope>NUCLEOTIDE SEQUENCE</scope>
    <source>
        <strain evidence="2">NIES-2562</strain>
    </source>
</reference>